<evidence type="ECO:0000313" key="2">
    <source>
        <dbReference type="EMBL" id="KAJ8250381.1"/>
    </source>
</evidence>
<feature type="compositionally biased region" description="Basic residues" evidence="1">
    <location>
        <begin position="137"/>
        <end position="154"/>
    </location>
</feature>
<feature type="region of interest" description="Disordered" evidence="1">
    <location>
        <begin position="122"/>
        <end position="157"/>
    </location>
</feature>
<protein>
    <submittedName>
        <fullName evidence="2">Uncharacterized protein</fullName>
    </submittedName>
</protein>
<evidence type="ECO:0000256" key="1">
    <source>
        <dbReference type="SAM" id="MobiDB-lite"/>
    </source>
</evidence>
<dbReference type="Proteomes" id="UP001152803">
    <property type="component" value="Unassembled WGS sequence"/>
</dbReference>
<organism evidence="2 3">
    <name type="scientific">Conger conger</name>
    <name type="common">Conger eel</name>
    <name type="synonym">Muraena conger</name>
    <dbReference type="NCBI Taxonomy" id="82655"/>
    <lineage>
        <taxon>Eukaryota</taxon>
        <taxon>Metazoa</taxon>
        <taxon>Chordata</taxon>
        <taxon>Craniata</taxon>
        <taxon>Vertebrata</taxon>
        <taxon>Euteleostomi</taxon>
        <taxon>Actinopterygii</taxon>
        <taxon>Neopterygii</taxon>
        <taxon>Teleostei</taxon>
        <taxon>Anguilliformes</taxon>
        <taxon>Congridae</taxon>
        <taxon>Conger</taxon>
    </lineage>
</organism>
<keyword evidence="3" id="KW-1185">Reference proteome</keyword>
<sequence>MCVQFGDFGTRRGRRVDGEETEFMDKVDTFNHLIPTDQLDEALLPRQGLEREASNEAGTGHGHLEDSLRNMLSDKDPMFGSASAQYHDLDNDNANCQAAVMRRGQGGRLPVGRRGRAWVKAAHSMPEVDRTPGTRGNRGRRGANRAVPGKRARGGWRQGLSLGRGAFSGKNLPWHMNPVVVLRRLTVTVGGYKIELLPGPSQATAEAEGDAAEPPCFPESSASTGEVEFSSEPGVTSQPPRAAVGDSTEQLGPFVNPNEVQQGNGSLPGNEVSTEKIPTEAKANGEMGDVKVPRVGVESLIPEGTELVAGKWPPVWLKRSEVLG</sequence>
<evidence type="ECO:0000313" key="3">
    <source>
        <dbReference type="Proteomes" id="UP001152803"/>
    </source>
</evidence>
<proteinExistence type="predicted"/>
<name>A0A9Q1HNJ0_CONCO</name>
<gene>
    <name evidence="2" type="ORF">COCON_G00223030</name>
</gene>
<comment type="caution">
    <text evidence="2">The sequence shown here is derived from an EMBL/GenBank/DDBJ whole genome shotgun (WGS) entry which is preliminary data.</text>
</comment>
<feature type="region of interest" description="Disordered" evidence="1">
    <location>
        <begin position="203"/>
        <end position="246"/>
    </location>
</feature>
<accession>A0A9Q1HNJ0</accession>
<dbReference type="OrthoDB" id="1884872at2759"/>
<reference evidence="2" key="1">
    <citation type="journal article" date="2023" name="Science">
        <title>Genome structures resolve the early diversification of teleost fishes.</title>
        <authorList>
            <person name="Parey E."/>
            <person name="Louis A."/>
            <person name="Montfort J."/>
            <person name="Bouchez O."/>
            <person name="Roques C."/>
            <person name="Iampietro C."/>
            <person name="Lluch J."/>
            <person name="Castinel A."/>
            <person name="Donnadieu C."/>
            <person name="Desvignes T."/>
            <person name="Floi Bucao C."/>
            <person name="Jouanno E."/>
            <person name="Wen M."/>
            <person name="Mejri S."/>
            <person name="Dirks R."/>
            <person name="Jansen H."/>
            <person name="Henkel C."/>
            <person name="Chen W.J."/>
            <person name="Zahm M."/>
            <person name="Cabau C."/>
            <person name="Klopp C."/>
            <person name="Thompson A.W."/>
            <person name="Robinson-Rechavi M."/>
            <person name="Braasch I."/>
            <person name="Lecointre G."/>
            <person name="Bobe J."/>
            <person name="Postlethwait J.H."/>
            <person name="Berthelot C."/>
            <person name="Roest Crollius H."/>
            <person name="Guiguen Y."/>
        </authorList>
    </citation>
    <scope>NUCLEOTIDE SEQUENCE</scope>
    <source>
        <strain evidence="2">Concon-B</strain>
    </source>
</reference>
<dbReference type="AlphaFoldDB" id="A0A9Q1HNJ0"/>
<dbReference type="EMBL" id="JAFJMO010000018">
    <property type="protein sequence ID" value="KAJ8250381.1"/>
    <property type="molecule type" value="Genomic_DNA"/>
</dbReference>